<dbReference type="PROSITE" id="PS51352">
    <property type="entry name" value="THIOREDOXIN_2"/>
    <property type="match status" value="1"/>
</dbReference>
<keyword evidence="4" id="KW-1015">Disulfide bond</keyword>
<evidence type="ECO:0000313" key="7">
    <source>
        <dbReference type="EMBL" id="MCH1624796.1"/>
    </source>
</evidence>
<protein>
    <submittedName>
        <fullName evidence="7">Thiol-disulfide oxidoreductase ResA</fullName>
    </submittedName>
</protein>
<dbReference type="Proteomes" id="UP001431131">
    <property type="component" value="Unassembled WGS sequence"/>
</dbReference>
<keyword evidence="3" id="KW-0735">Signal-anchor</keyword>
<dbReference type="SUPFAM" id="SSF52833">
    <property type="entry name" value="Thioredoxin-like"/>
    <property type="match status" value="1"/>
</dbReference>
<dbReference type="PANTHER" id="PTHR42852">
    <property type="entry name" value="THIOL:DISULFIDE INTERCHANGE PROTEIN DSBE"/>
    <property type="match status" value="1"/>
</dbReference>
<evidence type="ECO:0000313" key="8">
    <source>
        <dbReference type="Proteomes" id="UP001431131"/>
    </source>
</evidence>
<evidence type="ECO:0000256" key="5">
    <source>
        <dbReference type="ARBA" id="ARBA00023284"/>
    </source>
</evidence>
<name>A0AAW5DVY4_9BACI</name>
<gene>
    <name evidence="7" type="primary">resA</name>
    <name evidence="7" type="ORF">MJG50_05610</name>
</gene>
<keyword evidence="5" id="KW-0676">Redox-active center</keyword>
<dbReference type="Gene3D" id="3.40.30.10">
    <property type="entry name" value="Glutaredoxin"/>
    <property type="match status" value="1"/>
</dbReference>
<evidence type="ECO:0000256" key="1">
    <source>
        <dbReference type="ARBA" id="ARBA00004196"/>
    </source>
</evidence>
<dbReference type="NCBIfam" id="NF002854">
    <property type="entry name" value="PRK03147.1"/>
    <property type="match status" value="1"/>
</dbReference>
<dbReference type="CDD" id="cd02966">
    <property type="entry name" value="TlpA_like_family"/>
    <property type="match status" value="1"/>
</dbReference>
<dbReference type="GO" id="GO:0030313">
    <property type="term" value="C:cell envelope"/>
    <property type="evidence" value="ECO:0007669"/>
    <property type="project" value="UniProtKB-SubCell"/>
</dbReference>
<dbReference type="RefSeq" id="WP_240253500.1">
    <property type="nucleotide sequence ID" value="NZ_JAKTTI010000005.1"/>
</dbReference>
<dbReference type="EMBL" id="JAKTTI010000005">
    <property type="protein sequence ID" value="MCH1624796.1"/>
    <property type="molecule type" value="Genomic_DNA"/>
</dbReference>
<keyword evidence="3" id="KW-0812">Transmembrane</keyword>
<evidence type="ECO:0000256" key="2">
    <source>
        <dbReference type="ARBA" id="ARBA00022748"/>
    </source>
</evidence>
<dbReference type="InterPro" id="IPR036249">
    <property type="entry name" value="Thioredoxin-like_sf"/>
</dbReference>
<evidence type="ECO:0000259" key="6">
    <source>
        <dbReference type="PROSITE" id="PS51352"/>
    </source>
</evidence>
<dbReference type="Pfam" id="PF00578">
    <property type="entry name" value="AhpC-TSA"/>
    <property type="match status" value="1"/>
</dbReference>
<dbReference type="AlphaFoldDB" id="A0AAW5DVY4"/>
<sequence>MKRRRLVIRTIILFLLAVALVYTLYNAIFSDKEKVAVGDKAPDFVVTDLNGESHQLSDYKGQGVFLNFWGTWCKPCQREFPFIDKMYQYYKDQGVQVIAINVGEPEFNVKNFIKKYELTFPVAIDKGNQLQNAYGIDPLPTTLLIDKDGKVVKIITGEMSEKVIQQYMEQIKP</sequence>
<dbReference type="GO" id="GO:0016491">
    <property type="term" value="F:oxidoreductase activity"/>
    <property type="evidence" value="ECO:0007669"/>
    <property type="project" value="InterPro"/>
</dbReference>
<dbReference type="GO" id="GO:0016209">
    <property type="term" value="F:antioxidant activity"/>
    <property type="evidence" value="ECO:0007669"/>
    <property type="project" value="InterPro"/>
</dbReference>
<feature type="domain" description="Thioredoxin" evidence="6">
    <location>
        <begin position="35"/>
        <end position="173"/>
    </location>
</feature>
<comment type="subcellular location">
    <subcellularLocation>
        <location evidence="1">Cell envelope</location>
    </subcellularLocation>
</comment>
<organism evidence="7 8">
    <name type="scientific">Fredinandcohnia quinoae</name>
    <dbReference type="NCBI Taxonomy" id="2918902"/>
    <lineage>
        <taxon>Bacteria</taxon>
        <taxon>Bacillati</taxon>
        <taxon>Bacillota</taxon>
        <taxon>Bacilli</taxon>
        <taxon>Bacillales</taxon>
        <taxon>Bacillaceae</taxon>
        <taxon>Fredinandcohnia</taxon>
    </lineage>
</organism>
<reference evidence="7" key="1">
    <citation type="submission" date="2022-02" db="EMBL/GenBank/DDBJ databases">
        <title>Fredinandcohnia quinoae sp. nov. isolated from Chenopodium quinoa seeds.</title>
        <authorList>
            <person name="Saati-Santamaria Z."/>
            <person name="Flores-Felix J.D."/>
            <person name="Igual J.M."/>
            <person name="Velazquez E."/>
            <person name="Garcia-Fraile P."/>
            <person name="Martinez-Molina E."/>
        </authorList>
    </citation>
    <scope>NUCLEOTIDE SEQUENCE</scope>
    <source>
        <strain evidence="7">SECRCQ15</strain>
    </source>
</reference>
<accession>A0AAW5DVY4</accession>
<comment type="caution">
    <text evidence="7">The sequence shown here is derived from an EMBL/GenBank/DDBJ whole genome shotgun (WGS) entry which is preliminary data.</text>
</comment>
<dbReference type="InterPro" id="IPR013766">
    <property type="entry name" value="Thioredoxin_domain"/>
</dbReference>
<keyword evidence="2" id="KW-0201">Cytochrome c-type biogenesis</keyword>
<dbReference type="InterPro" id="IPR000866">
    <property type="entry name" value="AhpC/TSA"/>
</dbReference>
<evidence type="ECO:0000256" key="3">
    <source>
        <dbReference type="ARBA" id="ARBA00022968"/>
    </source>
</evidence>
<evidence type="ECO:0000256" key="4">
    <source>
        <dbReference type="ARBA" id="ARBA00023157"/>
    </source>
</evidence>
<dbReference type="GO" id="GO:0017004">
    <property type="term" value="P:cytochrome complex assembly"/>
    <property type="evidence" value="ECO:0007669"/>
    <property type="project" value="UniProtKB-KW"/>
</dbReference>
<proteinExistence type="predicted"/>
<keyword evidence="8" id="KW-1185">Reference proteome</keyword>
<dbReference type="PANTHER" id="PTHR42852:SF6">
    <property type="entry name" value="THIOL:DISULFIDE INTERCHANGE PROTEIN DSBE"/>
    <property type="match status" value="1"/>
</dbReference>
<dbReference type="InterPro" id="IPR050553">
    <property type="entry name" value="Thioredoxin_ResA/DsbE_sf"/>
</dbReference>